<name>A0AB38FUL2_9ENTR</name>
<keyword evidence="1" id="KW-0732">Signal</keyword>
<dbReference type="EMBL" id="UAVL01000009">
    <property type="protein sequence ID" value="SQA63018.1"/>
    <property type="molecule type" value="Genomic_DNA"/>
</dbReference>
<dbReference type="AlphaFoldDB" id="A0AB38FUL2"/>
<dbReference type="Proteomes" id="UP000251313">
    <property type="component" value="Unassembled WGS sequence"/>
</dbReference>
<organism evidence="2 3">
    <name type="scientific">Yokenella regensburgei</name>
    <dbReference type="NCBI Taxonomy" id="158877"/>
    <lineage>
        <taxon>Bacteria</taxon>
        <taxon>Pseudomonadati</taxon>
        <taxon>Pseudomonadota</taxon>
        <taxon>Gammaproteobacteria</taxon>
        <taxon>Enterobacterales</taxon>
        <taxon>Enterobacteriaceae</taxon>
        <taxon>Yokenella</taxon>
    </lineage>
</organism>
<comment type="caution">
    <text evidence="2">The sequence shown here is derived from an EMBL/GenBank/DDBJ whole genome shotgun (WGS) entry which is preliminary data.</text>
</comment>
<evidence type="ECO:0000256" key="1">
    <source>
        <dbReference type="SAM" id="SignalP"/>
    </source>
</evidence>
<dbReference type="InterPro" id="IPR008617">
    <property type="entry name" value="Uncharacterised_YcgJ"/>
</dbReference>
<reference evidence="2 3" key="1">
    <citation type="submission" date="2018-06" db="EMBL/GenBank/DDBJ databases">
        <authorList>
            <consortium name="Pathogen Informatics"/>
            <person name="Doyle S."/>
        </authorList>
    </citation>
    <scope>NUCLEOTIDE SEQUENCE [LARGE SCALE GENOMIC DNA]</scope>
    <source>
        <strain evidence="2 3">NCTC11967</strain>
    </source>
</reference>
<sequence length="117" mass="12668">MKKLLVMAVLLGASTSALAADVYSPAGGVVCDKKAGYCVDDEGISMGMTSKYLGEQAYNKLDKTLGNGTDINLGEYTLSNGVHCNSEAKQCYKDRFYPRTPDKKEKTLTQQIFGKAQ</sequence>
<protein>
    <submittedName>
        <fullName evidence="2">Fels-1 Prophage Protein-like</fullName>
    </submittedName>
</protein>
<accession>A0AB38FUL2</accession>
<evidence type="ECO:0000313" key="3">
    <source>
        <dbReference type="Proteomes" id="UP000251313"/>
    </source>
</evidence>
<evidence type="ECO:0000313" key="2">
    <source>
        <dbReference type="EMBL" id="SQA63018.1"/>
    </source>
</evidence>
<feature type="chain" id="PRO_5044347410" evidence="1">
    <location>
        <begin position="20"/>
        <end position="117"/>
    </location>
</feature>
<feature type="signal peptide" evidence="1">
    <location>
        <begin position="1"/>
        <end position="19"/>
    </location>
</feature>
<gene>
    <name evidence="2" type="ORF">NCTC11967_02041</name>
</gene>
<dbReference type="RefSeq" id="WP_038253062.1">
    <property type="nucleotide sequence ID" value="NZ_UAVL01000009.1"/>
</dbReference>
<proteinExistence type="predicted"/>
<dbReference type="Pfam" id="PF05666">
    <property type="entry name" value="YcgJ"/>
    <property type="match status" value="1"/>
</dbReference>